<dbReference type="PANTHER" id="PTHR22988">
    <property type="entry name" value="MYOTONIC DYSTROPHY S/T KINASE-RELATED"/>
    <property type="match status" value="1"/>
</dbReference>
<evidence type="ECO:0000256" key="5">
    <source>
        <dbReference type="ARBA" id="ARBA00022527"/>
    </source>
</evidence>
<dbReference type="STRING" id="2769.R7QUD6"/>
<evidence type="ECO:0000256" key="10">
    <source>
        <dbReference type="ARBA" id="ARBA00022840"/>
    </source>
</evidence>
<dbReference type="EMBL" id="HG002309">
    <property type="protein sequence ID" value="CDF41086.1"/>
    <property type="molecule type" value="Genomic_DNA"/>
</dbReference>
<keyword evidence="8 13" id="KW-0547">Nucleotide-binding</keyword>
<feature type="domain" description="AGC-kinase C-terminal" evidence="17">
    <location>
        <begin position="385"/>
        <end position="456"/>
    </location>
</feature>
<keyword evidence="5 14" id="KW-0723">Serine/threonine-protein kinase</keyword>
<dbReference type="OMA" id="HDNAYYQ"/>
<dbReference type="PANTHER" id="PTHR22988:SF76">
    <property type="entry name" value="CHROMOSOME UNDETERMINED SCAFFOLD_135, WHOLE GENOME SHOTGUN SEQUENCE"/>
    <property type="match status" value="1"/>
</dbReference>
<keyword evidence="6" id="KW-0597">Phosphoprotein</keyword>
<evidence type="ECO:0000256" key="7">
    <source>
        <dbReference type="ARBA" id="ARBA00022679"/>
    </source>
</evidence>
<evidence type="ECO:0000313" key="18">
    <source>
        <dbReference type="EMBL" id="CDF41086.1"/>
    </source>
</evidence>
<evidence type="ECO:0000259" key="17">
    <source>
        <dbReference type="PROSITE" id="PS51285"/>
    </source>
</evidence>
<dbReference type="FunFam" id="3.30.200.20:FF:000192">
    <property type="entry name" value="Serine/threonine-protein kinase cot-1"/>
    <property type="match status" value="1"/>
</dbReference>
<organism evidence="18 19">
    <name type="scientific">Chondrus crispus</name>
    <name type="common">Carrageen Irish moss</name>
    <name type="synonym">Polymorpha crispa</name>
    <dbReference type="NCBI Taxonomy" id="2769"/>
    <lineage>
        <taxon>Eukaryota</taxon>
        <taxon>Rhodophyta</taxon>
        <taxon>Florideophyceae</taxon>
        <taxon>Rhodymeniophycidae</taxon>
        <taxon>Gigartinales</taxon>
        <taxon>Gigartinaceae</taxon>
        <taxon>Chondrus</taxon>
    </lineage>
</organism>
<dbReference type="GO" id="GO:0005737">
    <property type="term" value="C:cytoplasm"/>
    <property type="evidence" value="ECO:0007669"/>
    <property type="project" value="UniProtKB-SubCell"/>
</dbReference>
<dbReference type="InterPro" id="IPR000961">
    <property type="entry name" value="AGC-kinase_C"/>
</dbReference>
<dbReference type="InterPro" id="IPR008271">
    <property type="entry name" value="Ser/Thr_kinase_AS"/>
</dbReference>
<feature type="binding site" evidence="13">
    <location>
        <position position="118"/>
    </location>
    <ligand>
        <name>ATP</name>
        <dbReference type="ChEBI" id="CHEBI:30616"/>
    </ligand>
</feature>
<evidence type="ECO:0000256" key="14">
    <source>
        <dbReference type="RuleBase" id="RU000304"/>
    </source>
</evidence>
<keyword evidence="9 18" id="KW-0418">Kinase</keyword>
<feature type="compositionally biased region" description="Low complexity" evidence="15">
    <location>
        <begin position="8"/>
        <end position="17"/>
    </location>
</feature>
<dbReference type="AlphaFoldDB" id="R7QUD6"/>
<dbReference type="Proteomes" id="UP000012073">
    <property type="component" value="Unassembled WGS sequence"/>
</dbReference>
<evidence type="ECO:0000256" key="12">
    <source>
        <dbReference type="ARBA" id="ARBA00048679"/>
    </source>
</evidence>
<comment type="similarity">
    <text evidence="2">Belongs to the protein kinase superfamily. AGC Ser/Thr protein kinase family.</text>
</comment>
<dbReference type="RefSeq" id="XP_005711380.1">
    <property type="nucleotide sequence ID" value="XM_005711323.1"/>
</dbReference>
<dbReference type="SMART" id="SM00133">
    <property type="entry name" value="S_TK_X"/>
    <property type="match status" value="1"/>
</dbReference>
<keyword evidence="4" id="KW-0963">Cytoplasm</keyword>
<evidence type="ECO:0000256" key="9">
    <source>
        <dbReference type="ARBA" id="ARBA00022777"/>
    </source>
</evidence>
<dbReference type="FunFam" id="1.10.510.10:FF:000086">
    <property type="entry name" value="Non-specific serine/threonine protein kinase"/>
    <property type="match status" value="1"/>
</dbReference>
<evidence type="ECO:0000313" key="19">
    <source>
        <dbReference type="Proteomes" id="UP000012073"/>
    </source>
</evidence>
<evidence type="ECO:0000256" key="11">
    <source>
        <dbReference type="ARBA" id="ARBA00047899"/>
    </source>
</evidence>
<feature type="domain" description="Protein kinase" evidence="16">
    <location>
        <begin position="89"/>
        <end position="384"/>
    </location>
</feature>
<dbReference type="PROSITE" id="PS51285">
    <property type="entry name" value="AGC_KINASE_CTER"/>
    <property type="match status" value="1"/>
</dbReference>
<sequence>MADTAVASSSRSRGHPSSKAELAKRKIETLFQTLSVERDAAKKRSIDLEEKLASMVIGDSEKEQMRKKHVKQEIAFLRERRRPMSEADFEMISIIGKGAFGEVMLVKHKKDKNYYAMKKLRKKDMLKKEQVNHAWSERHVLVAANHEFVCQLCYAFQNSEFLYLVMEFLAGGDLMTLLIDRDTLTEEDARFYIAEMVVAIDTIHKLGFIHRDVKPDNLLIDKDGHLKLSDFGLCKSFNVDVESLPASNVNPTAQEPHSTLSELSMTERAAAWRRSARKQAFSTVGTPDYISCEVLMKRGYNKECDYWSLGVVLYEMLVGYPPFYAEGAIKTCRKILNWRQTLRFPPEAKISWAAKNLIQSLVCDAKYRLGAKRGMDDFKEHPFFEGVDWENLRTMKPPFLPELRGPTDTRYFEDHKPLHGVKPELDATKPSYLKDPAAEEFIGFTFKRYNPNEAPAGRRAVLTSSMYDAPDGAQD</sequence>
<evidence type="ECO:0000256" key="4">
    <source>
        <dbReference type="ARBA" id="ARBA00022490"/>
    </source>
</evidence>
<evidence type="ECO:0000256" key="2">
    <source>
        <dbReference type="ARBA" id="ARBA00009903"/>
    </source>
</evidence>
<dbReference type="OrthoDB" id="3638488at2759"/>
<dbReference type="GO" id="GO:0071944">
    <property type="term" value="C:cell periphery"/>
    <property type="evidence" value="ECO:0007669"/>
    <property type="project" value="UniProtKB-ARBA"/>
</dbReference>
<dbReference type="PROSITE" id="PS50011">
    <property type="entry name" value="PROTEIN_KINASE_DOM"/>
    <property type="match status" value="1"/>
</dbReference>
<dbReference type="InterPro" id="IPR050839">
    <property type="entry name" value="Rho-assoc_Ser/Thr_Kinase"/>
</dbReference>
<dbReference type="GO" id="GO:0004674">
    <property type="term" value="F:protein serine/threonine kinase activity"/>
    <property type="evidence" value="ECO:0007669"/>
    <property type="project" value="UniProtKB-KW"/>
</dbReference>
<evidence type="ECO:0000256" key="1">
    <source>
        <dbReference type="ARBA" id="ARBA00004496"/>
    </source>
</evidence>
<evidence type="ECO:0000256" key="8">
    <source>
        <dbReference type="ARBA" id="ARBA00022741"/>
    </source>
</evidence>
<dbReference type="SMART" id="SM00220">
    <property type="entry name" value="S_TKc"/>
    <property type="match status" value="1"/>
</dbReference>
<evidence type="ECO:0000256" key="15">
    <source>
        <dbReference type="SAM" id="MobiDB-lite"/>
    </source>
</evidence>
<dbReference type="EC" id="2.7.11.1" evidence="3"/>
<feature type="region of interest" description="Disordered" evidence="15">
    <location>
        <begin position="1"/>
        <end position="21"/>
    </location>
</feature>
<dbReference type="PROSITE" id="PS00107">
    <property type="entry name" value="PROTEIN_KINASE_ATP"/>
    <property type="match status" value="1"/>
</dbReference>
<proteinExistence type="inferred from homology"/>
<dbReference type="KEGG" id="ccp:CHC_T00008666001"/>
<dbReference type="Pfam" id="PF00069">
    <property type="entry name" value="Pkinase"/>
    <property type="match status" value="2"/>
</dbReference>
<reference evidence="19" key="1">
    <citation type="journal article" date="2013" name="Proc. Natl. Acad. Sci. U.S.A.">
        <title>Genome structure and metabolic features in the red seaweed Chondrus crispus shed light on evolution of the Archaeplastida.</title>
        <authorList>
            <person name="Collen J."/>
            <person name="Porcel B."/>
            <person name="Carre W."/>
            <person name="Ball S.G."/>
            <person name="Chaparro C."/>
            <person name="Tonon T."/>
            <person name="Barbeyron T."/>
            <person name="Michel G."/>
            <person name="Noel B."/>
            <person name="Valentin K."/>
            <person name="Elias M."/>
            <person name="Artiguenave F."/>
            <person name="Arun A."/>
            <person name="Aury J.M."/>
            <person name="Barbosa-Neto J.F."/>
            <person name="Bothwell J.H."/>
            <person name="Bouget F.Y."/>
            <person name="Brillet L."/>
            <person name="Cabello-Hurtado F."/>
            <person name="Capella-Gutierrez S."/>
            <person name="Charrier B."/>
            <person name="Cladiere L."/>
            <person name="Cock J.M."/>
            <person name="Coelho S.M."/>
            <person name="Colleoni C."/>
            <person name="Czjzek M."/>
            <person name="Da Silva C."/>
            <person name="Delage L."/>
            <person name="Denoeud F."/>
            <person name="Deschamps P."/>
            <person name="Dittami S.M."/>
            <person name="Gabaldon T."/>
            <person name="Gachon C.M."/>
            <person name="Groisillier A."/>
            <person name="Herve C."/>
            <person name="Jabbari K."/>
            <person name="Katinka M."/>
            <person name="Kloareg B."/>
            <person name="Kowalczyk N."/>
            <person name="Labadie K."/>
            <person name="Leblanc C."/>
            <person name="Lopez P.J."/>
            <person name="McLachlan D.H."/>
            <person name="Meslet-Cladiere L."/>
            <person name="Moustafa A."/>
            <person name="Nehr Z."/>
            <person name="Nyvall Collen P."/>
            <person name="Panaud O."/>
            <person name="Partensky F."/>
            <person name="Poulain J."/>
            <person name="Rensing S.A."/>
            <person name="Rousvoal S."/>
            <person name="Samson G."/>
            <person name="Symeonidi A."/>
            <person name="Weissenbach J."/>
            <person name="Zambounis A."/>
            <person name="Wincker P."/>
            <person name="Boyen C."/>
        </authorList>
    </citation>
    <scope>NUCLEOTIDE SEQUENCE [LARGE SCALE GENOMIC DNA]</scope>
    <source>
        <strain evidence="19">cv. Stackhouse</strain>
    </source>
</reference>
<evidence type="ECO:0000256" key="13">
    <source>
        <dbReference type="PROSITE-ProRule" id="PRU10141"/>
    </source>
</evidence>
<keyword evidence="10 13" id="KW-0067">ATP-binding</keyword>
<evidence type="ECO:0000256" key="3">
    <source>
        <dbReference type="ARBA" id="ARBA00012513"/>
    </source>
</evidence>
<dbReference type="Gene3D" id="3.30.200.20">
    <property type="entry name" value="Phosphorylase Kinase, domain 1"/>
    <property type="match status" value="2"/>
</dbReference>
<comment type="catalytic activity">
    <reaction evidence="12">
        <text>L-seryl-[protein] + ATP = O-phospho-L-seryl-[protein] + ADP + H(+)</text>
        <dbReference type="Rhea" id="RHEA:17989"/>
        <dbReference type="Rhea" id="RHEA-COMP:9863"/>
        <dbReference type="Rhea" id="RHEA-COMP:11604"/>
        <dbReference type="ChEBI" id="CHEBI:15378"/>
        <dbReference type="ChEBI" id="CHEBI:29999"/>
        <dbReference type="ChEBI" id="CHEBI:30616"/>
        <dbReference type="ChEBI" id="CHEBI:83421"/>
        <dbReference type="ChEBI" id="CHEBI:456216"/>
        <dbReference type="EC" id="2.7.11.1"/>
    </reaction>
</comment>
<dbReference type="PhylomeDB" id="R7QUD6"/>
<dbReference type="GeneID" id="17319122"/>
<comment type="catalytic activity">
    <reaction evidence="11">
        <text>L-threonyl-[protein] + ATP = O-phospho-L-threonyl-[protein] + ADP + H(+)</text>
        <dbReference type="Rhea" id="RHEA:46608"/>
        <dbReference type="Rhea" id="RHEA-COMP:11060"/>
        <dbReference type="Rhea" id="RHEA-COMP:11605"/>
        <dbReference type="ChEBI" id="CHEBI:15378"/>
        <dbReference type="ChEBI" id="CHEBI:30013"/>
        <dbReference type="ChEBI" id="CHEBI:30616"/>
        <dbReference type="ChEBI" id="CHEBI:61977"/>
        <dbReference type="ChEBI" id="CHEBI:456216"/>
        <dbReference type="EC" id="2.7.11.1"/>
    </reaction>
</comment>
<dbReference type="InterPro" id="IPR017441">
    <property type="entry name" value="Protein_kinase_ATP_BS"/>
</dbReference>
<comment type="subcellular location">
    <subcellularLocation>
        <location evidence="1">Cytoplasm</location>
    </subcellularLocation>
</comment>
<dbReference type="Gene3D" id="1.10.510.10">
    <property type="entry name" value="Transferase(Phosphotransferase) domain 1"/>
    <property type="match status" value="2"/>
</dbReference>
<protein>
    <recommendedName>
        <fullName evidence="3">non-specific serine/threonine protein kinase</fullName>
        <ecNumber evidence="3">2.7.11.1</ecNumber>
    </recommendedName>
</protein>
<dbReference type="SUPFAM" id="SSF56112">
    <property type="entry name" value="Protein kinase-like (PK-like)"/>
    <property type="match status" value="1"/>
</dbReference>
<gene>
    <name evidence="18" type="ORF">CHC_T00008666001</name>
</gene>
<dbReference type="InterPro" id="IPR011009">
    <property type="entry name" value="Kinase-like_dom_sf"/>
</dbReference>
<dbReference type="Gramene" id="CDF41086">
    <property type="protein sequence ID" value="CDF41086"/>
    <property type="gene ID" value="CHC_T00008666001"/>
</dbReference>
<dbReference type="GO" id="GO:0005524">
    <property type="term" value="F:ATP binding"/>
    <property type="evidence" value="ECO:0007669"/>
    <property type="project" value="UniProtKB-UniRule"/>
</dbReference>
<accession>R7QUD6</accession>
<dbReference type="FunFam" id="1.10.510.10:FF:000057">
    <property type="entry name" value="Non-specific serine/threonine protein kinase"/>
    <property type="match status" value="1"/>
</dbReference>
<evidence type="ECO:0000256" key="6">
    <source>
        <dbReference type="ARBA" id="ARBA00022553"/>
    </source>
</evidence>
<dbReference type="InterPro" id="IPR000719">
    <property type="entry name" value="Prot_kinase_dom"/>
</dbReference>
<dbReference type="PROSITE" id="PS00108">
    <property type="entry name" value="PROTEIN_KINASE_ST"/>
    <property type="match status" value="1"/>
</dbReference>
<keyword evidence="7" id="KW-0808">Transferase</keyword>
<evidence type="ECO:0000259" key="16">
    <source>
        <dbReference type="PROSITE" id="PS50011"/>
    </source>
</evidence>
<name>R7QUD6_CHOCR</name>
<keyword evidence="19" id="KW-1185">Reference proteome</keyword>